<dbReference type="SMART" id="SM01039">
    <property type="entry name" value="BRICHOS"/>
    <property type="match status" value="1"/>
</dbReference>
<feature type="signal peptide" evidence="2">
    <location>
        <begin position="1"/>
        <end position="20"/>
    </location>
</feature>
<dbReference type="OrthoDB" id="8674753at2759"/>
<dbReference type="InterPro" id="IPR051772">
    <property type="entry name" value="Gastrokine"/>
</dbReference>
<dbReference type="Proteomes" id="UP000515159">
    <property type="component" value="Chromosome 6"/>
</dbReference>
<dbReference type="AlphaFoldDB" id="A0A6P8R0F4"/>
<evidence type="ECO:0000256" key="1">
    <source>
        <dbReference type="ARBA" id="ARBA00023157"/>
    </source>
</evidence>
<accession>A0A6P8R0F4</accession>
<dbReference type="RefSeq" id="XP_033803737.1">
    <property type="nucleotide sequence ID" value="XM_033947846.1"/>
</dbReference>
<dbReference type="InParanoid" id="A0A6P8R0F4"/>
<evidence type="ECO:0000313" key="4">
    <source>
        <dbReference type="Proteomes" id="UP000515159"/>
    </source>
</evidence>
<protein>
    <submittedName>
        <fullName evidence="5">Gastrokine-1-like</fullName>
    </submittedName>
</protein>
<keyword evidence="2" id="KW-0732">Signal</keyword>
<dbReference type="Gene3D" id="3.30.390.150">
    <property type="match status" value="1"/>
</dbReference>
<organism evidence="4 5">
    <name type="scientific">Geotrypetes seraphini</name>
    <name type="common">Gaboon caecilian</name>
    <name type="synonym">Caecilia seraphini</name>
    <dbReference type="NCBI Taxonomy" id="260995"/>
    <lineage>
        <taxon>Eukaryota</taxon>
        <taxon>Metazoa</taxon>
        <taxon>Chordata</taxon>
        <taxon>Craniata</taxon>
        <taxon>Vertebrata</taxon>
        <taxon>Euteleostomi</taxon>
        <taxon>Amphibia</taxon>
        <taxon>Gymnophiona</taxon>
        <taxon>Geotrypetes</taxon>
    </lineage>
</organism>
<feature type="domain" description="BRICHOS" evidence="3">
    <location>
        <begin position="54"/>
        <end position="147"/>
    </location>
</feature>
<evidence type="ECO:0000259" key="3">
    <source>
        <dbReference type="PROSITE" id="PS50869"/>
    </source>
</evidence>
<sequence length="181" mass="20266">MKTVVLVGFLLGIFLTPSSADEAIQIINKGDDGGSVYQTVNINKQVNVAVFNLYSGRHSSNAVFDYNQGIIAYHVPYKGICILARMDKKTFPGLGDFETMVHDKREMRKELRALRKHYEITSSMIPNLSEFSGAIQGMCWGLPTYWATEYERPRPLIDASGCSGLKFLFLEVGLCGDIRLF</sequence>
<dbReference type="Pfam" id="PF04089">
    <property type="entry name" value="BRICHOS"/>
    <property type="match status" value="1"/>
</dbReference>
<reference evidence="5" key="1">
    <citation type="submission" date="2025-08" db="UniProtKB">
        <authorList>
            <consortium name="RefSeq"/>
        </authorList>
    </citation>
    <scope>IDENTIFICATION</scope>
</reference>
<dbReference type="KEGG" id="gsh:117362072"/>
<name>A0A6P8R0F4_GEOSA</name>
<evidence type="ECO:0000313" key="5">
    <source>
        <dbReference type="RefSeq" id="XP_033803737.1"/>
    </source>
</evidence>
<proteinExistence type="predicted"/>
<dbReference type="PANTHER" id="PTHR16483">
    <property type="entry name" value="GASTROKINE 1"/>
    <property type="match status" value="1"/>
</dbReference>
<dbReference type="InterPro" id="IPR007084">
    <property type="entry name" value="BRICHOS_dom"/>
</dbReference>
<gene>
    <name evidence="5" type="primary">LOC117362072</name>
</gene>
<dbReference type="PROSITE" id="PS50869">
    <property type="entry name" value="BRICHOS"/>
    <property type="match status" value="1"/>
</dbReference>
<keyword evidence="1" id="KW-1015">Disulfide bond</keyword>
<dbReference type="GeneID" id="117362072"/>
<keyword evidence="4" id="KW-1185">Reference proteome</keyword>
<evidence type="ECO:0000256" key="2">
    <source>
        <dbReference type="SAM" id="SignalP"/>
    </source>
</evidence>
<feature type="chain" id="PRO_5027939160" evidence="2">
    <location>
        <begin position="21"/>
        <end position="181"/>
    </location>
</feature>